<name>A0A1M7MG94_9BACT</name>
<protein>
    <submittedName>
        <fullName evidence="2">Uncharacterized protein</fullName>
    </submittedName>
</protein>
<sequence length="157" mass="18193">MVMMRKLHNIKQYIVTLLLTGFISVFVCDALCDLGLISWGNYPAIVKEADPHPKKTHDHNHHKAATDHHHDDKHSHDDSEEDECCDEVVNNLYASLIKYELKQIPVETPIFHVLYQVYAIDFEVETFNQQLLPFLYTNLPPPVSGNHIRIFIQSFLN</sequence>
<feature type="compositionally biased region" description="Basic and acidic residues" evidence="1">
    <location>
        <begin position="64"/>
        <end position="77"/>
    </location>
</feature>
<gene>
    <name evidence="2" type="ORF">SAMN04488057_104281</name>
</gene>
<accession>A0A1M7MG94</accession>
<dbReference type="Proteomes" id="UP000184513">
    <property type="component" value="Unassembled WGS sequence"/>
</dbReference>
<reference evidence="2 3" key="1">
    <citation type="submission" date="2016-11" db="EMBL/GenBank/DDBJ databases">
        <authorList>
            <person name="Jaros S."/>
            <person name="Januszkiewicz K."/>
            <person name="Wedrychowicz H."/>
        </authorList>
    </citation>
    <scope>NUCLEOTIDE SEQUENCE [LARGE SCALE GENOMIC DNA]</scope>
    <source>
        <strain evidence="2 3">CGMCC 1.6102</strain>
    </source>
</reference>
<dbReference type="EMBL" id="FRCY01000004">
    <property type="protein sequence ID" value="SHM89830.1"/>
    <property type="molecule type" value="Genomic_DNA"/>
</dbReference>
<feature type="region of interest" description="Disordered" evidence="1">
    <location>
        <begin position="50"/>
        <end position="81"/>
    </location>
</feature>
<evidence type="ECO:0000313" key="3">
    <source>
        <dbReference type="Proteomes" id="UP000184513"/>
    </source>
</evidence>
<proteinExistence type="predicted"/>
<organism evidence="2 3">
    <name type="scientific">Cyclobacterium lianum</name>
    <dbReference type="NCBI Taxonomy" id="388280"/>
    <lineage>
        <taxon>Bacteria</taxon>
        <taxon>Pseudomonadati</taxon>
        <taxon>Bacteroidota</taxon>
        <taxon>Cytophagia</taxon>
        <taxon>Cytophagales</taxon>
        <taxon>Cyclobacteriaceae</taxon>
        <taxon>Cyclobacterium</taxon>
    </lineage>
</organism>
<dbReference type="AlphaFoldDB" id="A0A1M7MG94"/>
<feature type="compositionally biased region" description="Basic residues" evidence="1">
    <location>
        <begin position="54"/>
        <end position="63"/>
    </location>
</feature>
<keyword evidence="3" id="KW-1185">Reference proteome</keyword>
<evidence type="ECO:0000313" key="2">
    <source>
        <dbReference type="EMBL" id="SHM89830.1"/>
    </source>
</evidence>
<dbReference type="STRING" id="388280.SAMN04488057_104281"/>
<evidence type="ECO:0000256" key="1">
    <source>
        <dbReference type="SAM" id="MobiDB-lite"/>
    </source>
</evidence>